<keyword evidence="15" id="KW-1185">Reference proteome</keyword>
<comment type="similarity">
    <text evidence="2">Belongs to the HPPK family.</text>
</comment>
<dbReference type="PANTHER" id="PTHR43071:SF1">
    <property type="entry name" value="2-AMINO-4-HYDROXY-6-HYDROXYMETHYLDIHYDROPTERIDINE PYROPHOSPHOKINASE"/>
    <property type="match status" value="1"/>
</dbReference>
<name>A0ABN5BC84_9SPHN</name>
<evidence type="ECO:0000256" key="6">
    <source>
        <dbReference type="ARBA" id="ARBA00022741"/>
    </source>
</evidence>
<dbReference type="Gene3D" id="3.30.70.560">
    <property type="entry name" value="7,8-Dihydro-6-hydroxymethylpterin-pyrophosphokinase HPPK"/>
    <property type="match status" value="1"/>
</dbReference>
<accession>A0ABN5BC84</accession>
<organism evidence="14 15">
    <name type="scientific">Blastomonas fulva</name>
    <dbReference type="NCBI Taxonomy" id="1550728"/>
    <lineage>
        <taxon>Bacteria</taxon>
        <taxon>Pseudomonadati</taxon>
        <taxon>Pseudomonadota</taxon>
        <taxon>Alphaproteobacteria</taxon>
        <taxon>Sphingomonadales</taxon>
        <taxon>Sphingomonadaceae</taxon>
        <taxon>Blastomonas</taxon>
    </lineage>
</organism>
<dbReference type="GeneID" id="303487299"/>
<dbReference type="Pfam" id="PF01288">
    <property type="entry name" value="HPPK"/>
    <property type="match status" value="1"/>
</dbReference>
<evidence type="ECO:0000313" key="14">
    <source>
        <dbReference type="EMBL" id="ASR52952.1"/>
    </source>
</evidence>
<evidence type="ECO:0000256" key="1">
    <source>
        <dbReference type="ARBA" id="ARBA00005051"/>
    </source>
</evidence>
<evidence type="ECO:0000256" key="10">
    <source>
        <dbReference type="ARBA" id="ARBA00029409"/>
    </source>
</evidence>
<dbReference type="InterPro" id="IPR000550">
    <property type="entry name" value="Hppk"/>
</dbReference>
<keyword evidence="7" id="KW-0418">Kinase</keyword>
<keyword evidence="5" id="KW-0808">Transferase</keyword>
<evidence type="ECO:0000256" key="11">
    <source>
        <dbReference type="ARBA" id="ARBA00029766"/>
    </source>
</evidence>
<evidence type="ECO:0000256" key="4">
    <source>
        <dbReference type="ARBA" id="ARBA00016218"/>
    </source>
</evidence>
<evidence type="ECO:0000259" key="13">
    <source>
        <dbReference type="Pfam" id="PF01288"/>
    </source>
</evidence>
<evidence type="ECO:0000256" key="9">
    <source>
        <dbReference type="ARBA" id="ARBA00022909"/>
    </source>
</evidence>
<evidence type="ECO:0000256" key="7">
    <source>
        <dbReference type="ARBA" id="ARBA00022777"/>
    </source>
</evidence>
<keyword evidence="9" id="KW-0289">Folate biosynthesis</keyword>
<dbReference type="PANTHER" id="PTHR43071">
    <property type="entry name" value="2-AMINO-4-HYDROXY-6-HYDROXYMETHYLDIHYDROPTERIDINE PYROPHOSPHOKINASE"/>
    <property type="match status" value="1"/>
</dbReference>
<dbReference type="EC" id="2.7.6.3" evidence="3"/>
<sequence length="164" mass="18493">MRQASLAQYLIALGSNRRHHRIGPPERVLEAAMEALAAEDVDILVLAPAIRTRPIGPSQRMYANSAALICTRLAPDDLLALLKTLEARFGTRRGQRWSARTLDLDIIWWSGGTWHSRRPELIVPHIAFRERRFVLQPAAMIAPQLRDPVTGRSIGQLLHRLTRA</sequence>
<comment type="pathway">
    <text evidence="1">Cofactor biosynthesis; tetrahydrofolate biosynthesis; 2-amino-4-hydroxy-6-hydroxymethyl-7,8-dihydropteridine diphosphate from 7,8-dihydroneopterin triphosphate: step 4/4.</text>
</comment>
<evidence type="ECO:0000256" key="12">
    <source>
        <dbReference type="ARBA" id="ARBA00033413"/>
    </source>
</evidence>
<dbReference type="SUPFAM" id="SSF55083">
    <property type="entry name" value="6-hydroxymethyl-7,8-dihydropterin pyrophosphokinase, HPPK"/>
    <property type="match status" value="1"/>
</dbReference>
<dbReference type="Proteomes" id="UP000258016">
    <property type="component" value="Chromosome"/>
</dbReference>
<evidence type="ECO:0000256" key="3">
    <source>
        <dbReference type="ARBA" id="ARBA00013253"/>
    </source>
</evidence>
<gene>
    <name evidence="14" type="ORF">B5J99_17045</name>
</gene>
<feature type="domain" description="7,8-dihydro-6-hydroxymethylpterin-pyrophosphokinase" evidence="13">
    <location>
        <begin position="11"/>
        <end position="143"/>
    </location>
</feature>
<evidence type="ECO:0000256" key="8">
    <source>
        <dbReference type="ARBA" id="ARBA00022840"/>
    </source>
</evidence>
<reference evidence="14 15" key="1">
    <citation type="submission" date="2017-03" db="EMBL/GenBank/DDBJ databases">
        <title>Complete genome sequence of Blastomonas fulva degrading microcsystin LR.</title>
        <authorList>
            <person name="Lee H.-g."/>
            <person name="Jin L."/>
            <person name="oh H.-M."/>
        </authorList>
    </citation>
    <scope>NUCLEOTIDE SEQUENCE [LARGE SCALE GENOMIC DNA]</scope>
    <source>
        <strain evidence="14 15">T2</strain>
    </source>
</reference>
<keyword evidence="8" id="KW-0067">ATP-binding</keyword>
<dbReference type="NCBIfam" id="TIGR01498">
    <property type="entry name" value="folK"/>
    <property type="match status" value="1"/>
</dbReference>
<comment type="function">
    <text evidence="10">Catalyzes the transfer of pyrophosphate from adenosine triphosphate (ATP) to 6-hydroxymethyl-7,8-dihydropterin, an enzymatic step in folate biosynthesis pathway.</text>
</comment>
<keyword evidence="6" id="KW-0547">Nucleotide-binding</keyword>
<dbReference type="EMBL" id="CP020083">
    <property type="protein sequence ID" value="ASR52952.1"/>
    <property type="molecule type" value="Genomic_DNA"/>
</dbReference>
<evidence type="ECO:0000256" key="5">
    <source>
        <dbReference type="ARBA" id="ARBA00022679"/>
    </source>
</evidence>
<evidence type="ECO:0000256" key="2">
    <source>
        <dbReference type="ARBA" id="ARBA00005810"/>
    </source>
</evidence>
<dbReference type="RefSeq" id="WP_117353076.1">
    <property type="nucleotide sequence ID" value="NZ_CP020083.1"/>
</dbReference>
<evidence type="ECO:0000313" key="15">
    <source>
        <dbReference type="Proteomes" id="UP000258016"/>
    </source>
</evidence>
<dbReference type="InterPro" id="IPR035907">
    <property type="entry name" value="Hppk_sf"/>
</dbReference>
<proteinExistence type="inferred from homology"/>
<protein>
    <recommendedName>
        <fullName evidence="4">2-amino-4-hydroxy-6-hydroxymethyldihydropteridine pyrophosphokinase</fullName>
        <ecNumber evidence="3">2.7.6.3</ecNumber>
    </recommendedName>
    <alternativeName>
        <fullName evidence="11">6-hydroxymethyl-7,8-dihydropterin pyrophosphokinase</fullName>
    </alternativeName>
    <alternativeName>
        <fullName evidence="12">7,8-dihydro-6-hydroxymethylpterin-pyrophosphokinase</fullName>
    </alternativeName>
</protein>